<dbReference type="PANTHER" id="PTHR32134:SF92">
    <property type="entry name" value="FNIP REPEAT-CONTAINING PROTEIN"/>
    <property type="match status" value="1"/>
</dbReference>
<dbReference type="PANTHER" id="PTHR32134">
    <property type="entry name" value="FNIP REPEAT-CONTAINING PROTEIN"/>
    <property type="match status" value="1"/>
</dbReference>
<dbReference type="AlphaFoldDB" id="A0A6C0CA37"/>
<sequence length="181" mass="21150">MFSYDIFSQVCNYLNNKEKIYFAAVSVALNEYKYRLIYTDQIGAAKVYDLPFYDNFESVLINRGVIKFPKNIKTLRINCYANCEIFTQRNLIIPSTVTHLTLYQDGELPAPNYRYNWYFVQSLKKEIPNSVTHLTFDGYFNENIKGCIPSSVTHLKFGRYFDLKSNKNDIPSSVTHIGRIF</sequence>
<accession>A0A6C0CA37</accession>
<name>A0A6C0CA37_9ZZZZ</name>
<reference evidence="1" key="1">
    <citation type="journal article" date="2020" name="Nature">
        <title>Giant virus diversity and host interactions through global metagenomics.</title>
        <authorList>
            <person name="Schulz F."/>
            <person name="Roux S."/>
            <person name="Paez-Espino D."/>
            <person name="Jungbluth S."/>
            <person name="Walsh D.A."/>
            <person name="Denef V.J."/>
            <person name="McMahon K.D."/>
            <person name="Konstantinidis K.T."/>
            <person name="Eloe-Fadrosh E.A."/>
            <person name="Kyrpides N.C."/>
            <person name="Woyke T."/>
        </authorList>
    </citation>
    <scope>NUCLEOTIDE SEQUENCE</scope>
    <source>
        <strain evidence="1">GVMAG-M-3300020192-26</strain>
    </source>
</reference>
<dbReference type="InterPro" id="IPR051251">
    <property type="entry name" value="STK_FNIP-Repeat"/>
</dbReference>
<evidence type="ECO:0000313" key="1">
    <source>
        <dbReference type="EMBL" id="QHT00670.1"/>
    </source>
</evidence>
<proteinExistence type="predicted"/>
<dbReference type="InterPro" id="IPR008615">
    <property type="entry name" value="FNIP"/>
</dbReference>
<dbReference type="Pfam" id="PF05725">
    <property type="entry name" value="FNIP"/>
    <property type="match status" value="1"/>
</dbReference>
<organism evidence="1">
    <name type="scientific">viral metagenome</name>
    <dbReference type="NCBI Taxonomy" id="1070528"/>
    <lineage>
        <taxon>unclassified sequences</taxon>
        <taxon>metagenomes</taxon>
        <taxon>organismal metagenomes</taxon>
    </lineage>
</organism>
<dbReference type="EMBL" id="MN739357">
    <property type="protein sequence ID" value="QHT00670.1"/>
    <property type="molecule type" value="Genomic_DNA"/>
</dbReference>
<protein>
    <submittedName>
        <fullName evidence="1">Uncharacterized protein</fullName>
    </submittedName>
</protein>